<evidence type="ECO:0000256" key="8">
    <source>
        <dbReference type="ARBA" id="ARBA00022842"/>
    </source>
</evidence>
<dbReference type="Gene3D" id="1.20.58.930">
    <property type="match status" value="1"/>
</dbReference>
<dbReference type="SUPFAM" id="SSF50621">
    <property type="entry name" value="Alanine racemase C-terminal domain-like"/>
    <property type="match status" value="1"/>
</dbReference>
<keyword evidence="20" id="KW-1185">Reference proteome</keyword>
<evidence type="ECO:0000256" key="5">
    <source>
        <dbReference type="ARBA" id="ARBA00012426"/>
    </source>
</evidence>
<keyword evidence="7" id="KW-0210">Decarboxylase</keyword>
<evidence type="ECO:0000313" key="20">
    <source>
        <dbReference type="Proteomes" id="UP000194003"/>
    </source>
</evidence>
<keyword evidence="11" id="KW-0620">Polyamine biosynthesis</keyword>
<keyword evidence="6" id="KW-0479">Metal-binding</keyword>
<dbReference type="PANTHER" id="PTHR43295:SF9">
    <property type="entry name" value="BIOSYNTHETIC ARGININE DECARBOXYLASE"/>
    <property type="match status" value="1"/>
</dbReference>
<dbReference type="InterPro" id="IPR022653">
    <property type="entry name" value="De-COase2_pyr-phos_BS"/>
</dbReference>
<dbReference type="PIRSF" id="PIRSF001336">
    <property type="entry name" value="Arg_decrbxlase"/>
    <property type="match status" value="1"/>
</dbReference>
<dbReference type="Gene3D" id="2.40.37.10">
    <property type="entry name" value="Lyase, Ornithine Decarboxylase, Chain A, domain 1"/>
    <property type="match status" value="1"/>
</dbReference>
<dbReference type="Proteomes" id="UP000194003">
    <property type="component" value="Unassembled WGS sequence"/>
</dbReference>
<dbReference type="NCBIfam" id="NF003763">
    <property type="entry name" value="PRK05354.1"/>
    <property type="match status" value="1"/>
</dbReference>
<comment type="cofactor">
    <cofactor evidence="1 14">
        <name>pyridoxal 5'-phosphate</name>
        <dbReference type="ChEBI" id="CHEBI:597326"/>
    </cofactor>
</comment>
<dbReference type="PRINTS" id="PR01179">
    <property type="entry name" value="ODADCRBXLASE"/>
</dbReference>
<evidence type="ECO:0000256" key="12">
    <source>
        <dbReference type="ARBA" id="ARBA00023239"/>
    </source>
</evidence>
<dbReference type="SUPFAM" id="SSF51419">
    <property type="entry name" value="PLP-binding barrel"/>
    <property type="match status" value="1"/>
</dbReference>
<evidence type="ECO:0000256" key="6">
    <source>
        <dbReference type="ARBA" id="ARBA00022723"/>
    </source>
</evidence>
<evidence type="ECO:0000256" key="14">
    <source>
        <dbReference type="PIRSR" id="PIRSR001336-50"/>
    </source>
</evidence>
<dbReference type="Pfam" id="PF17810">
    <property type="entry name" value="Arg_decarb_HB"/>
    <property type="match status" value="1"/>
</dbReference>
<feature type="modified residue" description="N6-(pyridoxal phosphate)lysine" evidence="14">
    <location>
        <position position="81"/>
    </location>
</feature>
<keyword evidence="10" id="KW-0745">Spermidine biosynthesis</keyword>
<reference evidence="19 20" key="1">
    <citation type="journal article" date="2016" name="BMC Genomics">
        <title>Combined genomic and structural analyses of a cultured magnetotactic bacterium reveals its niche adaptation to a dynamic environment.</title>
        <authorList>
            <person name="Araujo A.C."/>
            <person name="Morillo V."/>
            <person name="Cypriano J."/>
            <person name="Teixeira L.C."/>
            <person name="Leao P."/>
            <person name="Lyra S."/>
            <person name="Almeida L.G."/>
            <person name="Bazylinski D.A."/>
            <person name="Vasconcellos A.T."/>
            <person name="Abreu F."/>
            <person name="Lins U."/>
        </authorList>
    </citation>
    <scope>NUCLEOTIDE SEQUENCE [LARGE SCALE GENOMIC DNA]</scope>
    <source>
        <strain evidence="19 20">IT-1</strain>
    </source>
</reference>
<dbReference type="InterPro" id="IPR009006">
    <property type="entry name" value="Ala_racemase/Decarboxylase_C"/>
</dbReference>
<dbReference type="GO" id="GO:0008792">
    <property type="term" value="F:arginine decarboxylase activity"/>
    <property type="evidence" value="ECO:0007669"/>
    <property type="project" value="UniProtKB-UniRule"/>
</dbReference>
<organism evidence="19 20">
    <name type="scientific">Magnetofaba australis IT-1</name>
    <dbReference type="NCBI Taxonomy" id="1434232"/>
    <lineage>
        <taxon>Bacteria</taxon>
        <taxon>Pseudomonadati</taxon>
        <taxon>Pseudomonadota</taxon>
        <taxon>Magnetococcia</taxon>
        <taxon>Magnetococcales</taxon>
        <taxon>Magnetococcaceae</taxon>
        <taxon>Magnetofaba</taxon>
    </lineage>
</organism>
<dbReference type="NCBIfam" id="TIGR01273">
    <property type="entry name" value="speA"/>
    <property type="match status" value="1"/>
</dbReference>
<dbReference type="GO" id="GO:0006527">
    <property type="term" value="P:L-arginine catabolic process"/>
    <property type="evidence" value="ECO:0007669"/>
    <property type="project" value="InterPro"/>
</dbReference>
<evidence type="ECO:0000256" key="4">
    <source>
        <dbReference type="ARBA" id="ARBA00008357"/>
    </source>
</evidence>
<evidence type="ECO:0000256" key="13">
    <source>
        <dbReference type="NCBIfam" id="TIGR01273"/>
    </source>
</evidence>
<dbReference type="STRING" id="1434232.MAIT1_03856"/>
<evidence type="ECO:0000256" key="1">
    <source>
        <dbReference type="ARBA" id="ARBA00001933"/>
    </source>
</evidence>
<proteinExistence type="inferred from homology"/>
<gene>
    <name evidence="19" type="ORF">MAIT1_03856</name>
</gene>
<evidence type="ECO:0000313" key="19">
    <source>
        <dbReference type="EMBL" id="OSM07216.1"/>
    </source>
</evidence>
<dbReference type="PRINTS" id="PR01180">
    <property type="entry name" value="ARGDCRBXLASE"/>
</dbReference>
<dbReference type="GO" id="GO:0008295">
    <property type="term" value="P:spermidine biosynthetic process"/>
    <property type="evidence" value="ECO:0007669"/>
    <property type="project" value="UniProtKB-UniRule"/>
</dbReference>
<dbReference type="InterPro" id="IPR029066">
    <property type="entry name" value="PLP-binding_barrel"/>
</dbReference>
<dbReference type="InterPro" id="IPR040634">
    <property type="entry name" value="Arg_decarb_HB"/>
</dbReference>
<dbReference type="EC" id="4.1.1.19" evidence="5 13"/>
<dbReference type="Gene3D" id="3.20.20.10">
    <property type="entry name" value="Alanine racemase"/>
    <property type="match status" value="1"/>
</dbReference>
<keyword evidence="12" id="KW-0456">Lyase</keyword>
<feature type="domain" description="Arginine decarboxylase helical bundle" evidence="18">
    <location>
        <begin position="368"/>
        <end position="429"/>
    </location>
</feature>
<dbReference type="PANTHER" id="PTHR43295">
    <property type="entry name" value="ARGININE DECARBOXYLASE"/>
    <property type="match status" value="1"/>
</dbReference>
<accession>A0A1Y2K9Q7</accession>
<name>A0A1Y2K9Q7_9PROT</name>
<comment type="similarity">
    <text evidence="4">Belongs to the Orn/Lys/Arg decarboxylase class-II family. SpeA subfamily.</text>
</comment>
<feature type="active site" description="Proton donor" evidence="15">
    <location>
        <position position="494"/>
    </location>
</feature>
<keyword evidence="9 14" id="KW-0663">Pyridoxal phosphate</keyword>
<comment type="cofactor">
    <cofactor evidence="2">
        <name>Mg(2+)</name>
        <dbReference type="ChEBI" id="CHEBI:18420"/>
    </cofactor>
</comment>
<evidence type="ECO:0000256" key="9">
    <source>
        <dbReference type="ARBA" id="ARBA00022898"/>
    </source>
</evidence>
<dbReference type="InterPro" id="IPR002985">
    <property type="entry name" value="Arg_decrbxlase"/>
</dbReference>
<dbReference type="GO" id="GO:0046872">
    <property type="term" value="F:metal ion binding"/>
    <property type="evidence" value="ECO:0007669"/>
    <property type="project" value="UniProtKB-KW"/>
</dbReference>
<sequence>MGYFGINDKGHVTVRAGGPDSPELDMLDLIEKVRALGLELPVLVRFSDILHDRIQRINRSFAEARDKFNYTSDYAGLYPIKVNQDRKVVEEIIEYGRPFHMGLEAGSKPELAIALAYLHGGSGVVVCNGYKDEPYVRLALLAMGMGLPVYLVLDRPGELDTVLRVADALKVRPNLGFRVKLDAAGAGPWSESAGGFSKFGLTAGEILDVVGALKRRGMLDCVKLIHAHQGSQITALRAMEESVREAARYFVELRAMGCAVERVDMGGGLGVDYGGERNGEDDSVDYSLSQYAETFVSVMAEACEEADLPHPILHTESGRALTAHHAVLVVDVLDADVPRDAPSLPEFQHEKEAEDADDADEMAPETASLMALVDEVDEHNAADIWHEALALKGAFQRAFLAGRVGVRDRADAEKHLWRIAARVRDVAPQSLFAAESEEEENTVSDYVVDRYLANFSMFQSLPDAWAVGQRFPILPLQRLGERPSRLTAINDLTCDSDGCINQFIVKDGPKPALPLHPLNGGEPYRLGIFLVGAYQEILGDLHNLFGDTHVAHVGLGDNGEWSYQQVLPGQTTRQVLTQVSYDPHHLMNRALALTHKGDHNLGALFAKSFGEALDDYTYLTPEIS</sequence>
<feature type="domain" description="Orn/DAP/Arg decarboxylase 2 N-terminal" evidence="17">
    <location>
        <begin position="55"/>
        <end position="323"/>
    </location>
</feature>
<protein>
    <recommendedName>
        <fullName evidence="5 13">Arginine decarboxylase</fullName>
        <ecNumber evidence="5 13">4.1.1.19</ecNumber>
    </recommendedName>
</protein>
<dbReference type="PROSITE" id="PS00879">
    <property type="entry name" value="ODR_DC_2_2"/>
    <property type="match status" value="1"/>
</dbReference>
<evidence type="ECO:0000259" key="18">
    <source>
        <dbReference type="Pfam" id="PF17810"/>
    </source>
</evidence>
<evidence type="ECO:0000256" key="10">
    <source>
        <dbReference type="ARBA" id="ARBA00023066"/>
    </source>
</evidence>
<evidence type="ECO:0000256" key="16">
    <source>
        <dbReference type="SAM" id="MobiDB-lite"/>
    </source>
</evidence>
<dbReference type="InterPro" id="IPR022657">
    <property type="entry name" value="De-COase2_CS"/>
</dbReference>
<dbReference type="EMBL" id="LVJN01000015">
    <property type="protein sequence ID" value="OSM07216.1"/>
    <property type="molecule type" value="Genomic_DNA"/>
</dbReference>
<evidence type="ECO:0000256" key="7">
    <source>
        <dbReference type="ARBA" id="ARBA00022793"/>
    </source>
</evidence>
<comment type="caution">
    <text evidence="19">The sequence shown here is derived from an EMBL/GenBank/DDBJ whole genome shotgun (WGS) entry which is preliminary data.</text>
</comment>
<dbReference type="InterPro" id="IPR000183">
    <property type="entry name" value="Orn/DAP/Arg_de-COase"/>
</dbReference>
<dbReference type="CDD" id="cd06830">
    <property type="entry name" value="PLPDE_III_ADC"/>
    <property type="match status" value="1"/>
</dbReference>
<dbReference type="AlphaFoldDB" id="A0A1Y2K9Q7"/>
<dbReference type="InterPro" id="IPR022644">
    <property type="entry name" value="De-COase2_N"/>
</dbReference>
<comment type="function">
    <text evidence="3">Catalyzes the biosynthesis of agmatine from arginine.</text>
</comment>
<evidence type="ECO:0000256" key="2">
    <source>
        <dbReference type="ARBA" id="ARBA00001946"/>
    </source>
</evidence>
<feature type="region of interest" description="Disordered" evidence="16">
    <location>
        <begin position="340"/>
        <end position="360"/>
    </location>
</feature>
<evidence type="ECO:0000259" key="17">
    <source>
        <dbReference type="Pfam" id="PF02784"/>
    </source>
</evidence>
<evidence type="ECO:0000256" key="3">
    <source>
        <dbReference type="ARBA" id="ARBA00002257"/>
    </source>
</evidence>
<keyword evidence="8" id="KW-0460">Magnesium</keyword>
<evidence type="ECO:0000256" key="15">
    <source>
        <dbReference type="PIRSR" id="PIRSR600183-50"/>
    </source>
</evidence>
<evidence type="ECO:0000256" key="11">
    <source>
        <dbReference type="ARBA" id="ARBA00023115"/>
    </source>
</evidence>
<dbReference type="Pfam" id="PF02784">
    <property type="entry name" value="Orn_Arg_deC_N"/>
    <property type="match status" value="1"/>
</dbReference>
<dbReference type="PROSITE" id="PS00878">
    <property type="entry name" value="ODR_DC_2_1"/>
    <property type="match status" value="1"/>
</dbReference>